<dbReference type="Proteomes" id="UP001165121">
    <property type="component" value="Unassembled WGS sequence"/>
</dbReference>
<organism evidence="2 3">
    <name type="scientific">Phytophthora fragariaefolia</name>
    <dbReference type="NCBI Taxonomy" id="1490495"/>
    <lineage>
        <taxon>Eukaryota</taxon>
        <taxon>Sar</taxon>
        <taxon>Stramenopiles</taxon>
        <taxon>Oomycota</taxon>
        <taxon>Peronosporomycetes</taxon>
        <taxon>Peronosporales</taxon>
        <taxon>Peronosporaceae</taxon>
        <taxon>Phytophthora</taxon>
    </lineage>
</organism>
<protein>
    <submittedName>
        <fullName evidence="2">Unnamed protein product</fullName>
    </submittedName>
</protein>
<keyword evidence="3" id="KW-1185">Reference proteome</keyword>
<evidence type="ECO:0000256" key="1">
    <source>
        <dbReference type="SAM" id="MobiDB-lite"/>
    </source>
</evidence>
<reference evidence="2" key="1">
    <citation type="submission" date="2023-04" db="EMBL/GenBank/DDBJ databases">
        <title>Phytophthora fragariaefolia NBRC 109709.</title>
        <authorList>
            <person name="Ichikawa N."/>
            <person name="Sato H."/>
            <person name="Tonouchi N."/>
        </authorList>
    </citation>
    <scope>NUCLEOTIDE SEQUENCE</scope>
    <source>
        <strain evidence="2">NBRC 109709</strain>
    </source>
</reference>
<proteinExistence type="predicted"/>
<evidence type="ECO:0000313" key="3">
    <source>
        <dbReference type="Proteomes" id="UP001165121"/>
    </source>
</evidence>
<feature type="compositionally biased region" description="Basic and acidic residues" evidence="1">
    <location>
        <begin position="1"/>
        <end position="11"/>
    </location>
</feature>
<feature type="region of interest" description="Disordered" evidence="1">
    <location>
        <begin position="1"/>
        <end position="85"/>
    </location>
</feature>
<feature type="compositionally biased region" description="Basic and acidic residues" evidence="1">
    <location>
        <begin position="52"/>
        <end position="67"/>
    </location>
</feature>
<dbReference type="OrthoDB" id="140979at2759"/>
<accession>A0A9W6YB81</accession>
<name>A0A9W6YB81_9STRA</name>
<dbReference type="AlphaFoldDB" id="A0A9W6YB81"/>
<dbReference type="EMBL" id="BSXT01004234">
    <property type="protein sequence ID" value="GMF57188.1"/>
    <property type="molecule type" value="Genomic_DNA"/>
</dbReference>
<gene>
    <name evidence="2" type="ORF">Pfra01_002439400</name>
</gene>
<comment type="caution">
    <text evidence="2">The sequence shown here is derived from an EMBL/GenBank/DDBJ whole genome shotgun (WGS) entry which is preliminary data.</text>
</comment>
<evidence type="ECO:0000313" key="2">
    <source>
        <dbReference type="EMBL" id="GMF57188.1"/>
    </source>
</evidence>
<sequence length="180" mass="19320">MRPTTRAKEETVLAVAVSSGNHSETGGRPANPGAVGGKKTPDPADLQVLVDGQRKQVVDSHRERDQAADPTDNPDPGPDGSTADEQVCYHESGDLHAEDVAAEMAVLPEVTSTTKEVTIEDIQVGGPDINTPEEIERLRRRIWKRRHLLIGKGNALSPAARGVVCDIDVGNAKPITQRVR</sequence>